<feature type="compositionally biased region" description="Polar residues" evidence="13">
    <location>
        <begin position="667"/>
        <end position="680"/>
    </location>
</feature>
<comment type="function">
    <text evidence="11">Has a role in transcriptional regulation. Acts in parallel with the Ras/MAPK and the PI3K/PKB pathways in the control of cell identity and cellular growth. Essential for regulation of the cytoskeleton and cell growth but not for cell proliferation or growth rate. Required specifically for the microtubule-based basal transport of lipid droplets. Plays a partially redundant function downstream of Raf in cell fate specification in the developing eye. Pair-rule protein that regulates embryonic cellularization, gastrulation and segmentation.</text>
</comment>
<feature type="compositionally biased region" description="Polar residues" evidence="13">
    <location>
        <begin position="139"/>
        <end position="162"/>
    </location>
</feature>
<dbReference type="GO" id="GO:0010468">
    <property type="term" value="P:regulation of gene expression"/>
    <property type="evidence" value="ECO:0007669"/>
    <property type="project" value="InterPro"/>
</dbReference>
<feature type="compositionally biased region" description="Basic and acidic residues" evidence="13">
    <location>
        <begin position="748"/>
        <end position="767"/>
    </location>
</feature>
<feature type="compositionally biased region" description="Basic and acidic residues" evidence="13">
    <location>
        <begin position="911"/>
        <end position="945"/>
    </location>
</feature>
<feature type="compositionally biased region" description="Polar residues" evidence="13">
    <location>
        <begin position="1128"/>
        <end position="1139"/>
    </location>
</feature>
<sequence>MSRLETDLRSTGFHSRGMSSGLAIHERERKEAQQERAKLRRQPSNTGNLPLFAEPRKVQPSAQDALQQKIQATLGTYDTIAPVLQHHNHLIGIPRLPPTPVEGQKFVFDRHKAKDAKSSPKNHKLNGVINSAGHLATKSPLTKSNNTIPPSRNSTLNLSKSPTLSNEAITSKSADARKVLSNIKSPTVKEAAVSKQTNSKKTLTHLKSPPGKEATTVKAVESKKTSSQLKSPTLNNGTLTKSAEMKKTDMKPVVNGNVKPRQNVEKEKDKSVTKVKGIKDEKSLPEDLNSDLHKGQNQKSNPASKGKPPKIKLSLPDRNLPVSSVKQENLSMSDHPTNVEKIIEEMQQVAPPLTGIHTPIKGGSSIFAFHRNSIQEPSVLPVLPTKRKPSESTEGKKDSGNDVVLLDDDLVLTDDSDDEHDNPVTHTSPSKTERNAHRRSHSTSSSGSSSDDSDSDSSDSDSDSSASDSNNNTKDKPRKSPVHVASSSPKHTSGRNWGLNHIANALNQSSPSQTTKTKPSPSAANTVGGDGVRGNQVAPAANSNMSCLNSHVARSPVAAASEDSFLSFAEGLFDLSSDLKNGVDIESLTAKLDLPLPAEMSEGSAEPVSALPVEDSATTLKTQQPKNDKKVKRRSSNVESKLNTSQEKGPTKYSPKKPANSKKTDSVKNSTNLKVSNGCTDDSAKKVTKTTKTPNGIVTKKSFKKISETKGVSKTSVSNEAVRETSEVVDDEDIFVDIVSIEPSPGSDNKKVEVKQTAKSKETENPKGVKKKPVTTNGLSKHVNGDGLLSSLISTNGTKDILGKNVEITYDEVNKPESLIVKIDLSLLKRIPQLASNIPPKHSVLSPTVETNGSRDAINSPEVKIPKRKLLDVKPVEQEVSKKVKSNSEDANSRTKPHEQSLSSSGNNTRPPKDGTRKRSPSQEKDSHRIKRQKQDNENSKDHDSSPGFQNGSVNENGMDLVDNGVISHTCLCNKTSNVEKKREVDISRFYDPEPKVPYGPDHYLAEAKRLKHKADSSTDKEAKAFLYVDAVLNFARCGKAIEQNECNESESRSAFQMYSETLDLLRYTMRNFVNRYTHRSDRVPDKRLSVLCMRIQSLLYMRLYKLRKDGVMRNVKMVAEHFKGPPKSTQAPSPYTSNTKTTGTPSPLSPTPSPSGSIGSVGSSGSNETMTTPSRNSKPSTGSNAITSPVNVCIPQKIHSMTQQHILQVNNLVYSQDLWDQAQPLVLEFRDFFMDLDRNCGPLTLHSSIVHLCEYIQDGLRRLQELLQSEKASNCKAAVE</sequence>
<evidence type="ECO:0000256" key="6">
    <source>
        <dbReference type="ARBA" id="ARBA00022788"/>
    </source>
</evidence>
<feature type="compositionally biased region" description="Basic and acidic residues" evidence="13">
    <location>
        <begin position="262"/>
        <end position="294"/>
    </location>
</feature>
<feature type="compositionally biased region" description="Basic and acidic residues" evidence="13">
    <location>
        <begin position="388"/>
        <end position="400"/>
    </location>
</feature>
<gene>
    <name evidence="15" type="primary">AFF4</name>
    <name evidence="15" type="ORF">AWC38_SpisGene18831</name>
</gene>
<evidence type="ECO:0000256" key="10">
    <source>
        <dbReference type="ARBA" id="ARBA00023242"/>
    </source>
</evidence>
<keyword evidence="16" id="KW-1185">Reference proteome</keyword>
<feature type="compositionally biased region" description="Acidic residues" evidence="13">
    <location>
        <begin position="405"/>
        <end position="420"/>
    </location>
</feature>
<name>A0A2B4RGX5_STYPI</name>
<feature type="region of interest" description="Disordered" evidence="13">
    <location>
        <begin position="745"/>
        <end position="780"/>
    </location>
</feature>
<feature type="compositionally biased region" description="Polar residues" evidence="13">
    <location>
        <begin position="616"/>
        <end position="625"/>
    </location>
</feature>
<evidence type="ECO:0000256" key="1">
    <source>
        <dbReference type="ARBA" id="ARBA00004123"/>
    </source>
</evidence>
<keyword evidence="7" id="KW-0805">Transcription regulation</keyword>
<feature type="compositionally biased region" description="Polar residues" evidence="13">
    <location>
        <begin position="225"/>
        <end position="241"/>
    </location>
</feature>
<feature type="region of interest" description="Disordered" evidence="13">
    <location>
        <begin position="837"/>
        <end position="961"/>
    </location>
</feature>
<feature type="region of interest" description="Disordered" evidence="13">
    <location>
        <begin position="509"/>
        <end position="538"/>
    </location>
</feature>
<evidence type="ECO:0000256" key="7">
    <source>
        <dbReference type="ARBA" id="ARBA00023015"/>
    </source>
</evidence>
<feature type="compositionally biased region" description="Polar residues" evidence="13">
    <location>
        <begin position="321"/>
        <end position="331"/>
    </location>
</feature>
<evidence type="ECO:0000256" key="11">
    <source>
        <dbReference type="ARBA" id="ARBA00024653"/>
    </source>
</evidence>
<dbReference type="GO" id="GO:0032783">
    <property type="term" value="C:super elongation complex"/>
    <property type="evidence" value="ECO:0007669"/>
    <property type="project" value="TreeGrafter"/>
</dbReference>
<evidence type="ECO:0000256" key="3">
    <source>
        <dbReference type="ARBA" id="ARBA00021888"/>
    </source>
</evidence>
<feature type="compositionally biased region" description="Acidic residues" evidence="13">
    <location>
        <begin position="451"/>
        <end position="462"/>
    </location>
</feature>
<keyword evidence="5" id="KW-0597">Phosphoprotein</keyword>
<evidence type="ECO:0000313" key="15">
    <source>
        <dbReference type="EMBL" id="PFX16871.1"/>
    </source>
</evidence>
<dbReference type="STRING" id="50429.A0A2B4RGX5"/>
<evidence type="ECO:0000256" key="8">
    <source>
        <dbReference type="ARBA" id="ARBA00023125"/>
    </source>
</evidence>
<keyword evidence="6" id="KW-0562">Pair-rule protein</keyword>
<feature type="region of interest" description="Disordered" evidence="13">
    <location>
        <begin position="190"/>
        <end position="331"/>
    </location>
</feature>
<dbReference type="OrthoDB" id="6382204at2759"/>
<reference evidence="16" key="1">
    <citation type="journal article" date="2017" name="bioRxiv">
        <title>Comparative analysis of the genomes of Stylophora pistillata and Acropora digitifera provides evidence for extensive differences between species of corals.</title>
        <authorList>
            <person name="Voolstra C.R."/>
            <person name="Li Y."/>
            <person name="Liew Y.J."/>
            <person name="Baumgarten S."/>
            <person name="Zoccola D."/>
            <person name="Flot J.-F."/>
            <person name="Tambutte S."/>
            <person name="Allemand D."/>
            <person name="Aranda M."/>
        </authorList>
    </citation>
    <scope>NUCLEOTIDE SEQUENCE [LARGE SCALE GENOMIC DNA]</scope>
</reference>
<evidence type="ECO:0000256" key="2">
    <source>
        <dbReference type="ARBA" id="ARBA00007354"/>
    </source>
</evidence>
<keyword evidence="9" id="KW-0804">Transcription</keyword>
<evidence type="ECO:0000313" key="16">
    <source>
        <dbReference type="Proteomes" id="UP000225706"/>
    </source>
</evidence>
<evidence type="ECO:0000256" key="13">
    <source>
        <dbReference type="SAM" id="MobiDB-lite"/>
    </source>
</evidence>
<feature type="compositionally biased region" description="Low complexity" evidence="13">
    <location>
        <begin position="509"/>
        <end position="522"/>
    </location>
</feature>
<feature type="compositionally biased region" description="Polar residues" evidence="13">
    <location>
        <begin position="637"/>
        <end position="648"/>
    </location>
</feature>
<dbReference type="Pfam" id="PF18876">
    <property type="entry name" value="AFF4_CHD"/>
    <property type="match status" value="1"/>
</dbReference>
<feature type="compositionally biased region" description="Basic and acidic residues" evidence="13">
    <location>
        <begin position="24"/>
        <end position="37"/>
    </location>
</feature>
<dbReference type="EMBL" id="LSMT01000512">
    <property type="protein sequence ID" value="PFX16871.1"/>
    <property type="molecule type" value="Genomic_DNA"/>
</dbReference>
<proteinExistence type="inferred from homology"/>
<feature type="compositionally biased region" description="Polar residues" evidence="13">
    <location>
        <begin position="845"/>
        <end position="854"/>
    </location>
</feature>
<dbReference type="Pfam" id="PF05110">
    <property type="entry name" value="AF-4"/>
    <property type="match status" value="2"/>
</dbReference>
<feature type="region of interest" description="Disordered" evidence="13">
    <location>
        <begin position="1123"/>
        <end position="1187"/>
    </location>
</feature>
<comment type="similarity">
    <text evidence="2">Belongs to the AF4 family.</text>
</comment>
<feature type="compositionally biased region" description="Polar residues" evidence="13">
    <location>
        <begin position="1168"/>
        <end position="1187"/>
    </location>
</feature>
<comment type="caution">
    <text evidence="15">The sequence shown here is derived from an EMBL/GenBank/DDBJ whole genome shotgun (WGS) entry which is preliminary data.</text>
</comment>
<feature type="region of interest" description="Disordered" evidence="13">
    <location>
        <begin position="379"/>
        <end position="497"/>
    </location>
</feature>
<keyword evidence="10" id="KW-0539">Nucleus</keyword>
<evidence type="ECO:0000259" key="14">
    <source>
        <dbReference type="Pfam" id="PF18876"/>
    </source>
</evidence>
<feature type="compositionally biased region" description="Polar residues" evidence="13">
    <location>
        <begin position="947"/>
        <end position="956"/>
    </location>
</feature>
<dbReference type="InterPro" id="IPR043640">
    <property type="entry name" value="AF4/FMR2_CHD"/>
</dbReference>
<feature type="compositionally biased region" description="Polar residues" evidence="13">
    <location>
        <begin position="485"/>
        <end position="495"/>
    </location>
</feature>
<dbReference type="PANTHER" id="PTHR10528">
    <property type="entry name" value="AF4/FMR2 FAMILY MEMBER"/>
    <property type="match status" value="1"/>
</dbReference>
<dbReference type="Gene3D" id="6.10.250.2670">
    <property type="match status" value="1"/>
</dbReference>
<accession>A0A2B4RGX5</accession>
<dbReference type="Proteomes" id="UP000225706">
    <property type="component" value="Unassembled WGS sequence"/>
</dbReference>
<keyword evidence="8" id="KW-0238">DNA-binding</keyword>
<dbReference type="GO" id="GO:0003677">
    <property type="term" value="F:DNA binding"/>
    <property type="evidence" value="ECO:0007669"/>
    <property type="project" value="UniProtKB-KW"/>
</dbReference>
<comment type="subcellular location">
    <subcellularLocation>
        <location evidence="1">Nucleus</location>
    </subcellularLocation>
</comment>
<feature type="compositionally biased region" description="Polar residues" evidence="13">
    <location>
        <begin position="900"/>
        <end position="910"/>
    </location>
</feature>
<dbReference type="PANTHER" id="PTHR10528:SF17">
    <property type="entry name" value="AF4_FMR2 FAMILY MEMBER LILLI"/>
    <property type="match status" value="1"/>
</dbReference>
<organism evidence="15 16">
    <name type="scientific">Stylophora pistillata</name>
    <name type="common">Smooth cauliflower coral</name>
    <dbReference type="NCBI Taxonomy" id="50429"/>
    <lineage>
        <taxon>Eukaryota</taxon>
        <taxon>Metazoa</taxon>
        <taxon>Cnidaria</taxon>
        <taxon>Anthozoa</taxon>
        <taxon>Hexacorallia</taxon>
        <taxon>Scleractinia</taxon>
        <taxon>Astrocoeniina</taxon>
        <taxon>Pocilloporidae</taxon>
        <taxon>Stylophora</taxon>
    </lineage>
</organism>
<feature type="region of interest" description="Disordered" evidence="13">
    <location>
        <begin position="137"/>
        <end position="162"/>
    </location>
</feature>
<feature type="compositionally biased region" description="Low complexity" evidence="13">
    <location>
        <begin position="1155"/>
        <end position="1167"/>
    </location>
</feature>
<feature type="region of interest" description="Disordered" evidence="13">
    <location>
        <begin position="600"/>
        <end position="691"/>
    </location>
</feature>
<protein>
    <recommendedName>
        <fullName evidence="3">AF4/FMR2 family member lilli</fullName>
    </recommendedName>
    <alternativeName>
        <fullName evidence="12">Protein lilliputian</fullName>
    </alternativeName>
</protein>
<evidence type="ECO:0000256" key="4">
    <source>
        <dbReference type="ARBA" id="ARBA00022473"/>
    </source>
</evidence>
<evidence type="ECO:0000256" key="12">
    <source>
        <dbReference type="ARBA" id="ARBA00032149"/>
    </source>
</evidence>
<feature type="region of interest" description="Disordered" evidence="13">
    <location>
        <begin position="1"/>
        <end position="63"/>
    </location>
</feature>
<feature type="domain" description="AF4/FMR2 C-terminal homology" evidence="14">
    <location>
        <begin position="1001"/>
        <end position="1266"/>
    </location>
</feature>
<evidence type="ECO:0000256" key="9">
    <source>
        <dbReference type="ARBA" id="ARBA00023163"/>
    </source>
</evidence>
<evidence type="ECO:0000256" key="5">
    <source>
        <dbReference type="ARBA" id="ARBA00022553"/>
    </source>
</evidence>
<keyword evidence="4" id="KW-0217">Developmental protein</keyword>
<feature type="compositionally biased region" description="Basic and acidic residues" evidence="13">
    <location>
        <begin position="869"/>
        <end position="899"/>
    </location>
</feature>
<dbReference type="GO" id="GO:0007366">
    <property type="term" value="P:periodic partitioning by pair rule gene"/>
    <property type="evidence" value="ECO:0007669"/>
    <property type="project" value="UniProtKB-KW"/>
</dbReference>
<dbReference type="InterPro" id="IPR007797">
    <property type="entry name" value="AF4/FMR2"/>
</dbReference>